<evidence type="ECO:0000256" key="2">
    <source>
        <dbReference type="ARBA" id="ARBA00022694"/>
    </source>
</evidence>
<feature type="region of interest" description="Disordered" evidence="3">
    <location>
        <begin position="1"/>
        <end position="59"/>
    </location>
</feature>
<dbReference type="GO" id="GO:0000379">
    <property type="term" value="P:tRNA-type intron splice site recognition and cleavage"/>
    <property type="evidence" value="ECO:0007669"/>
    <property type="project" value="TreeGrafter"/>
</dbReference>
<feature type="region of interest" description="Disordered" evidence="3">
    <location>
        <begin position="389"/>
        <end position="415"/>
    </location>
</feature>
<protein>
    <recommendedName>
        <fullName evidence="4">tRNA-splicing endonuclease subunit Sen54 N-terminal domain-containing protein</fullName>
    </recommendedName>
</protein>
<comment type="similarity">
    <text evidence="1">Belongs to the SEN54 family.</text>
</comment>
<dbReference type="EMBL" id="JAESVG020000002">
    <property type="protein sequence ID" value="KAG8630072.1"/>
    <property type="molecule type" value="Genomic_DNA"/>
</dbReference>
<feature type="region of interest" description="Disordered" evidence="3">
    <location>
        <begin position="533"/>
        <end position="561"/>
    </location>
</feature>
<feature type="compositionally biased region" description="Basic and acidic residues" evidence="3">
    <location>
        <begin position="539"/>
        <end position="560"/>
    </location>
</feature>
<accession>A0A8K0L6Y7</accession>
<reference evidence="5" key="1">
    <citation type="submission" date="2021-07" db="EMBL/GenBank/DDBJ databases">
        <title>Elsinoe batatas strain:CRI-CJ2 Genome sequencing and assembly.</title>
        <authorList>
            <person name="Huang L."/>
        </authorList>
    </citation>
    <scope>NUCLEOTIDE SEQUENCE</scope>
    <source>
        <strain evidence="5">CRI-CJ2</strain>
    </source>
</reference>
<feature type="compositionally biased region" description="Basic and acidic residues" evidence="3">
    <location>
        <begin position="651"/>
        <end position="673"/>
    </location>
</feature>
<organism evidence="5 6">
    <name type="scientific">Elsinoe batatas</name>
    <dbReference type="NCBI Taxonomy" id="2601811"/>
    <lineage>
        <taxon>Eukaryota</taxon>
        <taxon>Fungi</taxon>
        <taxon>Dikarya</taxon>
        <taxon>Ascomycota</taxon>
        <taxon>Pezizomycotina</taxon>
        <taxon>Dothideomycetes</taxon>
        <taxon>Dothideomycetidae</taxon>
        <taxon>Myriangiales</taxon>
        <taxon>Elsinoaceae</taxon>
        <taxon>Elsinoe</taxon>
    </lineage>
</organism>
<sequence length="816" mass="91565">MADADEDVIDTNVPEEEDGEEEVPDWTAFAAVSKSKTGAIPKRGEKDFESHGTSTQANKLDTARQAVHEALSIQRTHQPKRQDIAIYHPESNMAYIERGHSTLFKSMGKTYSPKDDPLGDMKPNSSRMWFLPEEILYLIERGTVDCRWPAQDGDADNLGLPMSLQGAHAVYLGLSEQHSHRLNHERYSVYSYLKRAGYSVHRAPTWDRRLDSYIPEAFPPLPGTWARLGIYADSWRKWWTGPSKDRLATGPLADKKIFRSYPDVYRSLAMIDWYDPTSQRDSSAKPRDQKLQITWNVWKPNNTVYKKSKPGPPDFRIAVMDSRSTGLPSLADLAGLVDTQPYQPPPANMQLYAKLKHGYKSVILAVVDEGVTSFIRLTDAAFGLEPLYEKSSKPTKGKGGGRKPKQAQAKKTCPSSAMPARSTICLNPAHSLLFRPTYREPYLPAGLHITTEKRLKNLELNVASFVLTAVSRGEDGATILRRIQDLRDHSGVQGDSMTVHESHEIPHWALDQVPTSLPFNHNLDDRYGSHSMQAAQDMEFSRREQTLDQREADLDKREQELQSQAETLEMNMRWHEYQAHQQVQHKPTRLNWPVHPTTETNTKPATMAAQVRRDSGVEISSKLPREHPVGSSHFRNDLLTAPGQPQPTFRGRREKDGQTHAQHDPRTEKEDSRTLTPPPAQGPTPIIVIPDSPTPDRDTPMQYPQVTRRPAAYLSPPPSTPASLTFEQQFAREHQQGEHADLFQLENEMIDAIGAELMELNQRVVSAGREEGGACGEETGWGGAEQSQSSGQGGDQGRVQSALERMGWTRARDGAA</sequence>
<evidence type="ECO:0000313" key="6">
    <source>
        <dbReference type="Proteomes" id="UP000809789"/>
    </source>
</evidence>
<evidence type="ECO:0000313" key="5">
    <source>
        <dbReference type="EMBL" id="KAG8630072.1"/>
    </source>
</evidence>
<dbReference type="InterPro" id="IPR024337">
    <property type="entry name" value="tRNA_splic_suSen54"/>
</dbReference>
<evidence type="ECO:0000259" key="4">
    <source>
        <dbReference type="Pfam" id="PF12928"/>
    </source>
</evidence>
<name>A0A8K0L6Y7_9PEZI</name>
<dbReference type="InterPro" id="IPR024336">
    <property type="entry name" value="tRNA_splic_suSen54_N"/>
</dbReference>
<feature type="region of interest" description="Disordered" evidence="3">
    <location>
        <begin position="578"/>
        <end position="703"/>
    </location>
</feature>
<dbReference type="PANTHER" id="PTHR21027">
    <property type="entry name" value="TRNA-SPLICING ENDONUCLEASE SUBUNIT SEN54"/>
    <property type="match status" value="1"/>
</dbReference>
<feature type="compositionally biased region" description="Gly residues" evidence="3">
    <location>
        <begin position="773"/>
        <end position="783"/>
    </location>
</feature>
<keyword evidence="2" id="KW-0819">tRNA processing</keyword>
<feature type="domain" description="tRNA-splicing endonuclease subunit Sen54 N-terminal" evidence="4">
    <location>
        <begin position="68"/>
        <end position="148"/>
    </location>
</feature>
<dbReference type="AlphaFoldDB" id="A0A8K0L6Y7"/>
<keyword evidence="6" id="KW-1185">Reference proteome</keyword>
<feature type="region of interest" description="Disordered" evidence="3">
    <location>
        <begin position="769"/>
        <end position="816"/>
    </location>
</feature>
<evidence type="ECO:0000256" key="3">
    <source>
        <dbReference type="SAM" id="MobiDB-lite"/>
    </source>
</evidence>
<dbReference type="GO" id="GO:0000214">
    <property type="term" value="C:tRNA-intron endonuclease complex"/>
    <property type="evidence" value="ECO:0007669"/>
    <property type="project" value="TreeGrafter"/>
</dbReference>
<dbReference type="Pfam" id="PF12928">
    <property type="entry name" value="tRNA_int_end_N2"/>
    <property type="match status" value="1"/>
</dbReference>
<feature type="compositionally biased region" description="Acidic residues" evidence="3">
    <location>
        <begin position="1"/>
        <end position="24"/>
    </location>
</feature>
<dbReference type="OrthoDB" id="408683at2759"/>
<feature type="compositionally biased region" description="Basic residues" evidence="3">
    <location>
        <begin position="393"/>
        <end position="405"/>
    </location>
</feature>
<dbReference type="PANTHER" id="PTHR21027:SF1">
    <property type="entry name" value="TRNA-SPLICING ENDONUCLEASE SUBUNIT SEN54"/>
    <property type="match status" value="1"/>
</dbReference>
<gene>
    <name evidence="5" type="ORF">KVT40_001691</name>
</gene>
<proteinExistence type="inferred from homology"/>
<evidence type="ECO:0000256" key="1">
    <source>
        <dbReference type="ARBA" id="ARBA00005736"/>
    </source>
</evidence>
<comment type="caution">
    <text evidence="5">The sequence shown here is derived from an EMBL/GenBank/DDBJ whole genome shotgun (WGS) entry which is preliminary data.</text>
</comment>
<dbReference type="Proteomes" id="UP000809789">
    <property type="component" value="Unassembled WGS sequence"/>
</dbReference>